<dbReference type="GO" id="GO:0004650">
    <property type="term" value="F:polygalacturonase activity"/>
    <property type="evidence" value="ECO:0007669"/>
    <property type="project" value="InterPro"/>
</dbReference>
<comment type="similarity">
    <text evidence="1 4">Belongs to the glycosyl hydrolase 28 family.</text>
</comment>
<dbReference type="RefSeq" id="WP_072958096.1">
    <property type="nucleotide sequence ID" value="NZ_FQUH01000007.1"/>
</dbReference>
<dbReference type="EMBL" id="FQUH01000007">
    <property type="protein sequence ID" value="SHF23390.1"/>
    <property type="molecule type" value="Genomic_DNA"/>
</dbReference>
<evidence type="ECO:0000256" key="3">
    <source>
        <dbReference type="ARBA" id="ARBA00023295"/>
    </source>
</evidence>
<dbReference type="GO" id="GO:0005975">
    <property type="term" value="P:carbohydrate metabolic process"/>
    <property type="evidence" value="ECO:0007669"/>
    <property type="project" value="InterPro"/>
</dbReference>
<dbReference type="Proteomes" id="UP000184159">
    <property type="component" value="Unassembled WGS sequence"/>
</dbReference>
<dbReference type="InterPro" id="IPR000743">
    <property type="entry name" value="Glyco_hydro_28"/>
</dbReference>
<evidence type="ECO:0000256" key="2">
    <source>
        <dbReference type="ARBA" id="ARBA00022801"/>
    </source>
</evidence>
<dbReference type="InterPro" id="IPR012334">
    <property type="entry name" value="Pectin_lyas_fold"/>
</dbReference>
<dbReference type="InterPro" id="IPR011050">
    <property type="entry name" value="Pectin_lyase_fold/virulence"/>
</dbReference>
<proteinExistence type="inferred from homology"/>
<dbReference type="PANTHER" id="PTHR31339:SF0">
    <property type="entry name" value="PECTIN LYASE-LIKE SUPERFAMILY PROTEIN"/>
    <property type="match status" value="1"/>
</dbReference>
<dbReference type="InterPro" id="IPR051801">
    <property type="entry name" value="GH28_Enzymes"/>
</dbReference>
<dbReference type="SMART" id="SM00710">
    <property type="entry name" value="PbH1"/>
    <property type="match status" value="6"/>
</dbReference>
<evidence type="ECO:0000256" key="1">
    <source>
        <dbReference type="ARBA" id="ARBA00008834"/>
    </source>
</evidence>
<accession>A0A1M4ZZB8</accession>
<protein>
    <submittedName>
        <fullName evidence="5">Glycosyl hydrolases family 28</fullName>
    </submittedName>
</protein>
<sequence length="451" mass="49729">MYTNLNDFHPIADGHNLNTDVFRRAIATVSAQGGGILYVPPGRYLSGSICLENNVLLYLSAGAELIASPNYSDFSAGVSEVAAEGSYYGFIFAKGKQNVGLLGQGKINGNAPAYNAEIADELGYRKPDAERPRTVIFEECRDVVIEDISIIDSPMWTLHMVSCEYGRISNVKVKNSFKYTNTDAIDLDGCRHFIVSGCQLHTADDGVCLKTSRKAARMDQACEDILVDNCLIHSHSSALKIGTESFNDFKNIKFSNCIISDSNRGLALVSRDGGDIRNVSFDNISIETKFTAPCHWGKADSIYITAKRRQAARPCGVIKHITMSNITIRSEGAINFHAEQAGLIKDIRLFNVSQAQLGHHHPDRGTYDVRPPCNPHQSDNSGMDNAYTILEGQTRPWGVWLYPNGLPAVFAHNICKTEIRLESCCFTQQEGSSWNPEQVVFVHDLKGDVQI</sequence>
<name>A0A1M4ZZB8_VIBGA</name>
<dbReference type="AlphaFoldDB" id="A0A1M4ZZB8"/>
<evidence type="ECO:0000313" key="5">
    <source>
        <dbReference type="EMBL" id="SHF23390.1"/>
    </source>
</evidence>
<dbReference type="InterPro" id="IPR006626">
    <property type="entry name" value="PbH1"/>
</dbReference>
<keyword evidence="6" id="KW-1185">Reference proteome</keyword>
<reference evidence="6" key="1">
    <citation type="submission" date="2016-11" db="EMBL/GenBank/DDBJ databases">
        <authorList>
            <person name="Varghese N."/>
            <person name="Submissions S."/>
        </authorList>
    </citation>
    <scope>NUCLEOTIDE SEQUENCE [LARGE SCALE GENOMIC DNA]</scope>
    <source>
        <strain evidence="6">DSM 21264</strain>
    </source>
</reference>
<gene>
    <name evidence="5" type="ORF">SAMN02745781_01743</name>
</gene>
<evidence type="ECO:0000313" key="6">
    <source>
        <dbReference type="Proteomes" id="UP000184159"/>
    </source>
</evidence>
<dbReference type="PANTHER" id="PTHR31339">
    <property type="entry name" value="PECTIN LYASE-RELATED"/>
    <property type="match status" value="1"/>
</dbReference>
<dbReference type="Gene3D" id="2.160.20.10">
    <property type="entry name" value="Single-stranded right-handed beta-helix, Pectin lyase-like"/>
    <property type="match status" value="1"/>
</dbReference>
<dbReference type="Pfam" id="PF00295">
    <property type="entry name" value="Glyco_hydro_28"/>
    <property type="match status" value="1"/>
</dbReference>
<dbReference type="SUPFAM" id="SSF51126">
    <property type="entry name" value="Pectin lyase-like"/>
    <property type="match status" value="1"/>
</dbReference>
<organism evidence="5 6">
    <name type="scientific">Vibrio gazogenes DSM 21264 = NBRC 103151</name>
    <dbReference type="NCBI Taxonomy" id="1123492"/>
    <lineage>
        <taxon>Bacteria</taxon>
        <taxon>Pseudomonadati</taxon>
        <taxon>Pseudomonadota</taxon>
        <taxon>Gammaproteobacteria</taxon>
        <taxon>Vibrionales</taxon>
        <taxon>Vibrionaceae</taxon>
        <taxon>Vibrio</taxon>
    </lineage>
</organism>
<keyword evidence="3 4" id="KW-0326">Glycosidase</keyword>
<keyword evidence="2 4" id="KW-0378">Hydrolase</keyword>
<evidence type="ECO:0000256" key="4">
    <source>
        <dbReference type="RuleBase" id="RU361169"/>
    </source>
</evidence>